<protein>
    <submittedName>
        <fullName evidence="2">Uncharacterized protein</fullName>
    </submittedName>
</protein>
<evidence type="ECO:0000256" key="1">
    <source>
        <dbReference type="SAM" id="MobiDB-lite"/>
    </source>
</evidence>
<dbReference type="EMBL" id="JAFVMH010000001">
    <property type="protein sequence ID" value="MBO1323955.1"/>
    <property type="molecule type" value="Genomic_DNA"/>
</dbReference>
<feature type="compositionally biased region" description="Polar residues" evidence="1">
    <location>
        <begin position="1"/>
        <end position="12"/>
    </location>
</feature>
<dbReference type="RefSeq" id="WP_207844624.1">
    <property type="nucleotide sequence ID" value="NZ_JAFVMH010000001.1"/>
</dbReference>
<proteinExistence type="predicted"/>
<evidence type="ECO:0000313" key="2">
    <source>
        <dbReference type="EMBL" id="MBO1323955.1"/>
    </source>
</evidence>
<feature type="compositionally biased region" description="Polar residues" evidence="1">
    <location>
        <begin position="24"/>
        <end position="34"/>
    </location>
</feature>
<comment type="caution">
    <text evidence="2">The sequence shown here is derived from an EMBL/GenBank/DDBJ whole genome shotgun (WGS) entry which is preliminary data.</text>
</comment>
<name>A0A939HJM6_9PROT</name>
<accession>A0A939HJM6</accession>
<dbReference type="Proteomes" id="UP000664073">
    <property type="component" value="Unassembled WGS sequence"/>
</dbReference>
<keyword evidence="3" id="KW-1185">Reference proteome</keyword>
<feature type="compositionally biased region" description="Low complexity" evidence="1">
    <location>
        <begin position="190"/>
        <end position="199"/>
    </location>
</feature>
<sequence length="255" mass="26062">MLISVPFTQAGPSPSAMDAGVNDASASLSGGQPDQAEASSVVVTLSQTALDFLAGSSAGSQSQSSAQQALARLDQIIQSSHATARQQAEQRLDSLKAQMFALMEMGGILSPRAMAAEVARLAHQLAAAVAQYAQNGGTATVSTALATDMPAAPQDASSTDTAATVDGTGQDLHPSTDGTQAEQPPPGEPAPAAQPAATTDENQQFRQAASSLASQMMGLLRESERHLKKPDAALDSDLTKGRNALDMVVQLLPAL</sequence>
<evidence type="ECO:0000313" key="3">
    <source>
        <dbReference type="Proteomes" id="UP000664073"/>
    </source>
</evidence>
<organism evidence="2 3">
    <name type="scientific">Acetobacter garciniae</name>
    <dbReference type="NCBI Taxonomy" id="2817435"/>
    <lineage>
        <taxon>Bacteria</taxon>
        <taxon>Pseudomonadati</taxon>
        <taxon>Pseudomonadota</taxon>
        <taxon>Alphaproteobacteria</taxon>
        <taxon>Acetobacterales</taxon>
        <taxon>Acetobacteraceae</taxon>
        <taxon>Acetobacter</taxon>
    </lineage>
</organism>
<reference evidence="2" key="1">
    <citation type="submission" date="2021-03" db="EMBL/GenBank/DDBJ databases">
        <title>The complete genome sequence of Acetobacter sp. TBRC 12339.</title>
        <authorList>
            <person name="Charoenyingcharoen P."/>
            <person name="Yukphan P."/>
        </authorList>
    </citation>
    <scope>NUCLEOTIDE SEQUENCE</scope>
    <source>
        <strain evidence="2">TBRC 12339</strain>
    </source>
</reference>
<feature type="region of interest" description="Disordered" evidence="1">
    <location>
        <begin position="1"/>
        <end position="34"/>
    </location>
</feature>
<feature type="region of interest" description="Disordered" evidence="1">
    <location>
        <begin position="150"/>
        <end position="204"/>
    </location>
</feature>
<gene>
    <name evidence="2" type="ORF">J2D77_02140</name>
</gene>
<dbReference type="AlphaFoldDB" id="A0A939HJM6"/>